<reference evidence="1" key="1">
    <citation type="submission" date="2015-11" db="EMBL/GenBank/DDBJ databases">
        <title>De novo transcriptome assembly of four potential Pierce s Disease insect vectors from Arizona vineyards.</title>
        <authorList>
            <person name="Tassone E.E."/>
        </authorList>
    </citation>
    <scope>NUCLEOTIDE SEQUENCE</scope>
</reference>
<feature type="non-terminal residue" evidence="1">
    <location>
        <position position="1"/>
    </location>
</feature>
<sequence>SILVSGSEDMTFFIHQILPKREYILLAPVGFVELPAPVSCITWRPHKKSTAIVACVDGTLHEVDLPERPTSNIISTYGLPLYKESLMFKSVKSELIRADELRAIELKMQAKLQRKQAELTKIKADNPNL</sequence>
<dbReference type="EMBL" id="GEBQ01028637">
    <property type="protein sequence ID" value="JAT11340.1"/>
    <property type="molecule type" value="Transcribed_RNA"/>
</dbReference>
<organism evidence="1">
    <name type="scientific">Graphocephala atropunctata</name>
    <dbReference type="NCBI Taxonomy" id="36148"/>
    <lineage>
        <taxon>Eukaryota</taxon>
        <taxon>Metazoa</taxon>
        <taxon>Ecdysozoa</taxon>
        <taxon>Arthropoda</taxon>
        <taxon>Hexapoda</taxon>
        <taxon>Insecta</taxon>
        <taxon>Pterygota</taxon>
        <taxon>Neoptera</taxon>
        <taxon>Paraneoptera</taxon>
        <taxon>Hemiptera</taxon>
        <taxon>Auchenorrhyncha</taxon>
        <taxon>Membracoidea</taxon>
        <taxon>Cicadellidae</taxon>
        <taxon>Cicadellinae</taxon>
        <taxon>Cicadellini</taxon>
        <taxon>Graphocephala</taxon>
    </lineage>
</organism>
<accession>A0A1B6KIR4</accession>
<gene>
    <name evidence="1" type="ORF">g.51356</name>
</gene>
<dbReference type="SUPFAM" id="SSF50978">
    <property type="entry name" value="WD40 repeat-like"/>
    <property type="match status" value="1"/>
</dbReference>
<feature type="non-terminal residue" evidence="1">
    <location>
        <position position="129"/>
    </location>
</feature>
<dbReference type="InterPro" id="IPR036322">
    <property type="entry name" value="WD40_repeat_dom_sf"/>
</dbReference>
<proteinExistence type="predicted"/>
<evidence type="ECO:0000313" key="1">
    <source>
        <dbReference type="EMBL" id="JAT11340.1"/>
    </source>
</evidence>
<name>A0A1B6KIR4_9HEMI</name>
<protein>
    <submittedName>
        <fullName evidence="1">Uncharacterized protein</fullName>
    </submittedName>
</protein>
<dbReference type="AlphaFoldDB" id="A0A1B6KIR4"/>